<sequence>MEVETDPQISSNSKVTLTLISSLVLLVFLYPWLLAVSTIFFLIGFSCLEHVDKLVKSSISSGRFGTHVQAYFKNYLDLESIFGSHKNVKKEVTADPLREYLEESQKSAQFQQHQDLHNATQGLSLHSSYPTLSIPVRSSSNKSSPEKIKPLDSPRSLSVASSRRVSEDVPDLIIQHPHRKTPSPSKSSTGASTPSPSITLNPEIVALRADQDFKVPQRVDKAFGVLCTNILNFYISPSWAPYETRRQLRVCFKQLLTSVGESINKKLICSETNSLTKLAREKLIPLFLFYADKTLKRGLTVEEPIISGAGRRRLVLKIRKFSRQIFEKFLNRDDRNCKLWMELCIAVLADGVLVNVINLGKDKLPELLEELVTNYKNSRTSRQARGNINLQDDITTLADSPSQDFQHPLVPTLEKEIPRISPSSVDDGNGKTSIVKPVDKVPFLLDSFLDPPYNLDKPDVIVSRWRPTLKDIVSETDLLYPLIQFMKHVGGQQSLAYLQGVLDDFPGDGDPYCRRMLELEYLPGFCRSSLLLETMGLSRVEMAMEVGTDPTSRRNSSTWQAGQGHARSASYGGPTSSFREFLKIEQGIVDGLPLTESSQNSLPVPEPPQSGGGGTAATLPGAGTIEPNLAFKRRPHLEMYIAKFLKSTTKSWKQYYDPLGTENYDLAKREGIDAKSYEEWDHPDVNSRVRIEATTADIYDELVDLVASSMRNCPIASPFLSGLANFLKPYLMPLFDDQLNKNLSEILSVDLLVSVVDLIATVFEETSDECVSNENEESQDDLPSPPAHSSPANATHEDRDSHHHHASCTTCDQNIKSSIQSFLTYLLDSFIVKMIDLDYFVKSCRKNRDYIFLFFVDVLDVLVREIVEE</sequence>
<name>A0ABP1RWQ5_9HEXA</name>
<keyword evidence="2" id="KW-1133">Transmembrane helix</keyword>
<evidence type="ECO:0008006" key="5">
    <source>
        <dbReference type="Google" id="ProtNLM"/>
    </source>
</evidence>
<feature type="compositionally biased region" description="Polar residues" evidence="1">
    <location>
        <begin position="549"/>
        <end position="561"/>
    </location>
</feature>
<evidence type="ECO:0000256" key="1">
    <source>
        <dbReference type="SAM" id="MobiDB-lite"/>
    </source>
</evidence>
<dbReference type="Proteomes" id="UP001642540">
    <property type="component" value="Unassembled WGS sequence"/>
</dbReference>
<feature type="region of interest" description="Disordered" evidence="1">
    <location>
        <begin position="546"/>
        <end position="573"/>
    </location>
</feature>
<proteinExistence type="predicted"/>
<gene>
    <name evidence="3" type="ORF">ODALV1_LOCUS26940</name>
</gene>
<keyword evidence="2" id="KW-0812">Transmembrane</keyword>
<reference evidence="3 4" key="1">
    <citation type="submission" date="2024-08" db="EMBL/GenBank/DDBJ databases">
        <authorList>
            <person name="Cucini C."/>
            <person name="Frati F."/>
        </authorList>
    </citation>
    <scope>NUCLEOTIDE SEQUENCE [LARGE SCALE GENOMIC DNA]</scope>
</reference>
<feature type="transmembrane region" description="Helical" evidence="2">
    <location>
        <begin position="20"/>
        <end position="48"/>
    </location>
</feature>
<feature type="compositionally biased region" description="Polar residues" evidence="1">
    <location>
        <begin position="182"/>
        <end position="198"/>
    </location>
</feature>
<accession>A0ABP1RWQ5</accession>
<keyword evidence="2" id="KW-0472">Membrane</keyword>
<feature type="region of interest" description="Disordered" evidence="1">
    <location>
        <begin position="769"/>
        <end position="803"/>
    </location>
</feature>
<dbReference type="EMBL" id="CAXLJM020000118">
    <property type="protein sequence ID" value="CAL8137493.1"/>
    <property type="molecule type" value="Genomic_DNA"/>
</dbReference>
<protein>
    <recommendedName>
        <fullName evidence="5">PXA domain-containing protein</fullName>
    </recommendedName>
</protein>
<feature type="compositionally biased region" description="Low complexity" evidence="1">
    <location>
        <begin position="153"/>
        <end position="163"/>
    </location>
</feature>
<evidence type="ECO:0000313" key="3">
    <source>
        <dbReference type="EMBL" id="CAL8137493.1"/>
    </source>
</evidence>
<comment type="caution">
    <text evidence="3">The sequence shown here is derived from an EMBL/GenBank/DDBJ whole genome shotgun (WGS) entry which is preliminary data.</text>
</comment>
<organism evidence="3 4">
    <name type="scientific">Orchesella dallaii</name>
    <dbReference type="NCBI Taxonomy" id="48710"/>
    <lineage>
        <taxon>Eukaryota</taxon>
        <taxon>Metazoa</taxon>
        <taxon>Ecdysozoa</taxon>
        <taxon>Arthropoda</taxon>
        <taxon>Hexapoda</taxon>
        <taxon>Collembola</taxon>
        <taxon>Entomobryomorpha</taxon>
        <taxon>Entomobryoidea</taxon>
        <taxon>Orchesellidae</taxon>
        <taxon>Orchesellinae</taxon>
        <taxon>Orchesella</taxon>
    </lineage>
</organism>
<feature type="region of interest" description="Disordered" evidence="1">
    <location>
        <begin position="593"/>
        <end position="622"/>
    </location>
</feature>
<feature type="region of interest" description="Disordered" evidence="1">
    <location>
        <begin position="135"/>
        <end position="198"/>
    </location>
</feature>
<keyword evidence="4" id="KW-1185">Reference proteome</keyword>
<evidence type="ECO:0000256" key="2">
    <source>
        <dbReference type="SAM" id="Phobius"/>
    </source>
</evidence>
<evidence type="ECO:0000313" key="4">
    <source>
        <dbReference type="Proteomes" id="UP001642540"/>
    </source>
</evidence>